<keyword evidence="1" id="KW-1133">Transmembrane helix</keyword>
<sequence length="114" mass="13020">MDRFILDKTFAMLKAGFIGKMKLINFSSTAIESVKDFIIIFAKEITAPKYVDANIKERVLFFIIILIIGWFVLKLMLKALLFICKVVFVIATCVAGVFFMAVVVRDLDWSKMRG</sequence>
<name>A0A8H4KGZ1_9HYPO</name>
<feature type="transmembrane region" description="Helical" evidence="1">
    <location>
        <begin position="59"/>
        <end position="80"/>
    </location>
</feature>
<protein>
    <submittedName>
        <fullName evidence="2">Uncharacterized protein</fullName>
    </submittedName>
</protein>
<accession>A0A8H4KGZ1</accession>
<evidence type="ECO:0000256" key="1">
    <source>
        <dbReference type="SAM" id="Phobius"/>
    </source>
</evidence>
<gene>
    <name evidence="2" type="ORF">F53441_6880</name>
</gene>
<dbReference type="Proteomes" id="UP000605986">
    <property type="component" value="Unassembled WGS sequence"/>
</dbReference>
<evidence type="ECO:0000313" key="2">
    <source>
        <dbReference type="EMBL" id="KAF4449961.1"/>
    </source>
</evidence>
<keyword evidence="1" id="KW-0812">Transmembrane</keyword>
<dbReference type="AlphaFoldDB" id="A0A8H4KGZ1"/>
<feature type="transmembrane region" description="Helical" evidence="1">
    <location>
        <begin position="86"/>
        <end position="104"/>
    </location>
</feature>
<dbReference type="EMBL" id="JAADJG010000264">
    <property type="protein sequence ID" value="KAF4449961.1"/>
    <property type="molecule type" value="Genomic_DNA"/>
</dbReference>
<organism evidence="2 3">
    <name type="scientific">Fusarium austroafricanum</name>
    <dbReference type="NCBI Taxonomy" id="2364996"/>
    <lineage>
        <taxon>Eukaryota</taxon>
        <taxon>Fungi</taxon>
        <taxon>Dikarya</taxon>
        <taxon>Ascomycota</taxon>
        <taxon>Pezizomycotina</taxon>
        <taxon>Sordariomycetes</taxon>
        <taxon>Hypocreomycetidae</taxon>
        <taxon>Hypocreales</taxon>
        <taxon>Nectriaceae</taxon>
        <taxon>Fusarium</taxon>
        <taxon>Fusarium concolor species complex</taxon>
    </lineage>
</organism>
<evidence type="ECO:0000313" key="3">
    <source>
        <dbReference type="Proteomes" id="UP000605986"/>
    </source>
</evidence>
<comment type="caution">
    <text evidence="2">The sequence shown here is derived from an EMBL/GenBank/DDBJ whole genome shotgun (WGS) entry which is preliminary data.</text>
</comment>
<keyword evidence="3" id="KW-1185">Reference proteome</keyword>
<proteinExistence type="predicted"/>
<keyword evidence="1" id="KW-0472">Membrane</keyword>
<reference evidence="2" key="1">
    <citation type="submission" date="2020-01" db="EMBL/GenBank/DDBJ databases">
        <title>Identification and distribution of gene clusters putatively required for synthesis of sphingolipid metabolism inhibitors in phylogenetically diverse species of the filamentous fungus Fusarium.</title>
        <authorList>
            <person name="Kim H.-S."/>
            <person name="Busman M."/>
            <person name="Brown D.W."/>
            <person name="Divon H."/>
            <person name="Uhlig S."/>
            <person name="Proctor R.H."/>
        </authorList>
    </citation>
    <scope>NUCLEOTIDE SEQUENCE</scope>
    <source>
        <strain evidence="2">NRRL 53441</strain>
    </source>
</reference>